<comment type="caution">
    <text evidence="2">The sequence shown here is derived from an EMBL/GenBank/DDBJ whole genome shotgun (WGS) entry which is preliminary data.</text>
</comment>
<accession>A0A6A4RLC0</accession>
<dbReference type="InterPro" id="IPR007138">
    <property type="entry name" value="ABM_dom"/>
</dbReference>
<sequence length="94" mass="10735">MREAAVAIVYPDEETFDAHVTSVLELLPGTRAFPGCIEAHVGVSAERQEIAIFHIWESQQHLDDYLDWRADRGDLDARSKTMRREQSFSTFSLP</sequence>
<dbReference type="EMBL" id="WSFO01000002">
    <property type="protein sequence ID" value="KAE9631558.1"/>
    <property type="molecule type" value="Genomic_DNA"/>
</dbReference>
<dbReference type="InterPro" id="IPR011008">
    <property type="entry name" value="Dimeric_a/b-barrel"/>
</dbReference>
<dbReference type="Pfam" id="PF03992">
    <property type="entry name" value="ABM"/>
    <property type="match status" value="1"/>
</dbReference>
<evidence type="ECO:0000313" key="2">
    <source>
        <dbReference type="EMBL" id="KAE9631558.1"/>
    </source>
</evidence>
<name>A0A6A4RLC0_9RHOB</name>
<feature type="domain" description="ABM" evidence="1">
    <location>
        <begin position="6"/>
        <end position="66"/>
    </location>
</feature>
<dbReference type="RefSeq" id="WP_158977333.1">
    <property type="nucleotide sequence ID" value="NZ_WSFO01000002.1"/>
</dbReference>
<proteinExistence type="predicted"/>
<dbReference type="Proteomes" id="UP000441586">
    <property type="component" value="Unassembled WGS sequence"/>
</dbReference>
<reference evidence="2 3" key="1">
    <citation type="submission" date="2019-12" db="EMBL/GenBank/DDBJ databases">
        <authorList>
            <person name="Zhang Y.-J."/>
        </authorList>
    </citation>
    <scope>NUCLEOTIDE SEQUENCE [LARGE SCALE GENOMIC DNA]</scope>
    <source>
        <strain evidence="2 3">H18S-6</strain>
    </source>
</reference>
<dbReference type="Gene3D" id="3.30.70.100">
    <property type="match status" value="1"/>
</dbReference>
<organism evidence="2 3">
    <name type="scientific">Parasedimentitalea maritima</name>
    <dbReference type="NCBI Taxonomy" id="2578117"/>
    <lineage>
        <taxon>Bacteria</taxon>
        <taxon>Pseudomonadati</taxon>
        <taxon>Pseudomonadota</taxon>
        <taxon>Alphaproteobacteria</taxon>
        <taxon>Rhodobacterales</taxon>
        <taxon>Paracoccaceae</taxon>
        <taxon>Parasedimentitalea</taxon>
    </lineage>
</organism>
<gene>
    <name evidence="2" type="ORF">GP644_04360</name>
</gene>
<dbReference type="AlphaFoldDB" id="A0A6A4RLC0"/>
<protein>
    <recommendedName>
        <fullName evidence="1">ABM domain-containing protein</fullName>
    </recommendedName>
</protein>
<dbReference type="SUPFAM" id="SSF54909">
    <property type="entry name" value="Dimeric alpha+beta barrel"/>
    <property type="match status" value="1"/>
</dbReference>
<evidence type="ECO:0000313" key="3">
    <source>
        <dbReference type="Proteomes" id="UP000441586"/>
    </source>
</evidence>
<evidence type="ECO:0000259" key="1">
    <source>
        <dbReference type="Pfam" id="PF03992"/>
    </source>
</evidence>